<dbReference type="InterPro" id="IPR011712">
    <property type="entry name" value="Sig_transdc_His_kin_sub3_dim/P"/>
</dbReference>
<dbReference type="Pfam" id="PF13185">
    <property type="entry name" value="GAF_2"/>
    <property type="match status" value="1"/>
</dbReference>
<dbReference type="SUPFAM" id="SSF55781">
    <property type="entry name" value="GAF domain-like"/>
    <property type="match status" value="2"/>
</dbReference>
<dbReference type="Gene3D" id="3.30.450.40">
    <property type="match status" value="2"/>
</dbReference>
<evidence type="ECO:0000256" key="2">
    <source>
        <dbReference type="ARBA" id="ARBA00022777"/>
    </source>
</evidence>
<evidence type="ECO:0000313" key="6">
    <source>
        <dbReference type="Proteomes" id="UP001501266"/>
    </source>
</evidence>
<keyword evidence="1" id="KW-0808">Transferase</keyword>
<keyword evidence="2" id="KW-0418">Kinase</keyword>
<evidence type="ECO:0000259" key="4">
    <source>
        <dbReference type="SMART" id="SM00065"/>
    </source>
</evidence>
<dbReference type="Pfam" id="PF13492">
    <property type="entry name" value="GAF_3"/>
    <property type="match status" value="1"/>
</dbReference>
<feature type="domain" description="GAF" evidence="4">
    <location>
        <begin position="220"/>
        <end position="360"/>
    </location>
</feature>
<proteinExistence type="predicted"/>
<dbReference type="Proteomes" id="UP001501266">
    <property type="component" value="Unassembled WGS sequence"/>
</dbReference>
<dbReference type="InterPro" id="IPR029016">
    <property type="entry name" value="GAF-like_dom_sf"/>
</dbReference>
<evidence type="ECO:0000256" key="3">
    <source>
        <dbReference type="ARBA" id="ARBA00023012"/>
    </source>
</evidence>
<dbReference type="InterPro" id="IPR003594">
    <property type="entry name" value="HATPase_dom"/>
</dbReference>
<dbReference type="PANTHER" id="PTHR24421:SF56">
    <property type="entry name" value="OXYGEN SENSOR HISTIDINE KINASE RESPONSE REGULATOR DOST"/>
    <property type="match status" value="1"/>
</dbReference>
<dbReference type="Pfam" id="PF07730">
    <property type="entry name" value="HisKA_3"/>
    <property type="match status" value="1"/>
</dbReference>
<dbReference type="Gene3D" id="1.20.5.1930">
    <property type="match status" value="1"/>
</dbReference>
<keyword evidence="6" id="KW-1185">Reference proteome</keyword>
<dbReference type="InterPro" id="IPR036890">
    <property type="entry name" value="HATPase_C_sf"/>
</dbReference>
<dbReference type="Gene3D" id="3.30.565.10">
    <property type="entry name" value="Histidine kinase-like ATPase, C-terminal domain"/>
    <property type="match status" value="1"/>
</dbReference>
<dbReference type="RefSeq" id="WP_343917548.1">
    <property type="nucleotide sequence ID" value="NZ_BAAAKK010000001.1"/>
</dbReference>
<dbReference type="SUPFAM" id="SSF55874">
    <property type="entry name" value="ATPase domain of HSP90 chaperone/DNA topoisomerase II/histidine kinase"/>
    <property type="match status" value="1"/>
</dbReference>
<sequence>MNADPSVHFPDLPRSELEQAISELVDKANRVLDTQGRLRQLLVATRAVGDALELPVLLRRIAQAAVDLVGAQYGALGVIGVDGDLEQFIHVGLDDETAARIGELPRGRGILGAVISDPTPIRLDHLSSDMRSHGFPAHHPAMRSFLGVPVRIRDEVFGNLYLTNRIGGGPFTDEDEELLMALATSAAVAIDNARLYGDAELRQRWALASAETAAALLDAQTLEPLQTVAQTIARLTDAAVVCFVELSERGGAFVESAWGDEADAFRDRVYPAAASMSETVIASGNPRLSPGVPYPDSPFEMTGPAMVVPINRANGTRGALAIARPNGASAFRDPDLDMVMEFAVHASVALELRKARLTHERLALLEDRNRIARDLHDNVIQRLFGAGLALNGVDRERLPPAARAKVELVTDLLDEAIAEIRKSVFALHATSPHRPAARHRLLDVVSGAADAFPNPPQVSLEGDFDRHVPESVLADLEAVLREGLSNAARHAAADSVSVRVAALAEEIRVTVRDDGQGPAGAIRSSGLTNLSERARAWGGSAALEADPAGGSVLEWRIPTPAREEGST</sequence>
<feature type="domain" description="GAF" evidence="4">
    <location>
        <begin position="53"/>
        <end position="200"/>
    </location>
</feature>
<keyword evidence="3" id="KW-0902">Two-component regulatory system</keyword>
<dbReference type="EMBL" id="BAAAKK010000001">
    <property type="protein sequence ID" value="GAA1419723.1"/>
    <property type="molecule type" value="Genomic_DNA"/>
</dbReference>
<evidence type="ECO:0000313" key="5">
    <source>
        <dbReference type="EMBL" id="GAA1419723.1"/>
    </source>
</evidence>
<dbReference type="CDD" id="cd16917">
    <property type="entry name" value="HATPase_UhpB-NarQ-NarX-like"/>
    <property type="match status" value="1"/>
</dbReference>
<name>A0ABP4JE20_9MICO</name>
<dbReference type="InterPro" id="IPR050482">
    <property type="entry name" value="Sensor_HK_TwoCompSys"/>
</dbReference>
<organism evidence="5 6">
    <name type="scientific">Agrococcus citreus</name>
    <dbReference type="NCBI Taxonomy" id="84643"/>
    <lineage>
        <taxon>Bacteria</taxon>
        <taxon>Bacillati</taxon>
        <taxon>Actinomycetota</taxon>
        <taxon>Actinomycetes</taxon>
        <taxon>Micrococcales</taxon>
        <taxon>Microbacteriaceae</taxon>
        <taxon>Agrococcus</taxon>
    </lineage>
</organism>
<dbReference type="Pfam" id="PF02518">
    <property type="entry name" value="HATPase_c"/>
    <property type="match status" value="1"/>
</dbReference>
<comment type="caution">
    <text evidence="5">The sequence shown here is derived from an EMBL/GenBank/DDBJ whole genome shotgun (WGS) entry which is preliminary data.</text>
</comment>
<dbReference type="PANTHER" id="PTHR24421">
    <property type="entry name" value="NITRATE/NITRITE SENSOR PROTEIN NARX-RELATED"/>
    <property type="match status" value="1"/>
</dbReference>
<gene>
    <name evidence="5" type="ORF">GCM10009640_07980</name>
</gene>
<protein>
    <submittedName>
        <fullName evidence="5">GAF domain-containing protein</fullName>
    </submittedName>
</protein>
<reference evidence="6" key="1">
    <citation type="journal article" date="2019" name="Int. J. Syst. Evol. Microbiol.">
        <title>The Global Catalogue of Microorganisms (GCM) 10K type strain sequencing project: providing services to taxonomists for standard genome sequencing and annotation.</title>
        <authorList>
            <consortium name="The Broad Institute Genomics Platform"/>
            <consortium name="The Broad Institute Genome Sequencing Center for Infectious Disease"/>
            <person name="Wu L."/>
            <person name="Ma J."/>
        </authorList>
    </citation>
    <scope>NUCLEOTIDE SEQUENCE [LARGE SCALE GENOMIC DNA]</scope>
    <source>
        <strain evidence="6">JCM 12398</strain>
    </source>
</reference>
<evidence type="ECO:0000256" key="1">
    <source>
        <dbReference type="ARBA" id="ARBA00022679"/>
    </source>
</evidence>
<dbReference type="InterPro" id="IPR003018">
    <property type="entry name" value="GAF"/>
</dbReference>
<dbReference type="SMART" id="SM00065">
    <property type="entry name" value="GAF"/>
    <property type="match status" value="2"/>
</dbReference>
<accession>A0ABP4JE20</accession>